<evidence type="ECO:0000259" key="8">
    <source>
        <dbReference type="Pfam" id="PF13720"/>
    </source>
</evidence>
<dbReference type="InterPro" id="IPR018357">
    <property type="entry name" value="Hexapep_transf_CS"/>
</dbReference>
<dbReference type="InterPro" id="IPR037157">
    <property type="entry name" value="Acetyltransf_C_sf"/>
</dbReference>
<dbReference type="InterPro" id="IPR029098">
    <property type="entry name" value="Acetyltransf_C"/>
</dbReference>
<evidence type="ECO:0000256" key="1">
    <source>
        <dbReference type="ARBA" id="ARBA00022490"/>
    </source>
</evidence>
<keyword evidence="10" id="KW-1185">Reference proteome</keyword>
<dbReference type="CDD" id="cd03351">
    <property type="entry name" value="LbH_UDP-GlcNAc_AT"/>
    <property type="match status" value="1"/>
</dbReference>
<dbReference type="InterPro" id="IPR010137">
    <property type="entry name" value="Lipid_A_LpxA"/>
</dbReference>
<keyword evidence="5" id="KW-0677">Repeat</keyword>
<protein>
    <submittedName>
        <fullName evidence="9">Acyl-[acyl-carrier-protein]--UDP-N-acetylglucosamine O-acyltransferase</fullName>
    </submittedName>
</protein>
<evidence type="ECO:0000256" key="7">
    <source>
        <dbReference type="ARBA" id="ARBA00023315"/>
    </source>
</evidence>
<proteinExistence type="predicted"/>
<dbReference type="SUPFAM" id="SSF51161">
    <property type="entry name" value="Trimeric LpxA-like enzymes"/>
    <property type="match status" value="1"/>
</dbReference>
<dbReference type="Pfam" id="PF00132">
    <property type="entry name" value="Hexapep"/>
    <property type="match status" value="2"/>
</dbReference>
<evidence type="ECO:0000256" key="2">
    <source>
        <dbReference type="ARBA" id="ARBA00022516"/>
    </source>
</evidence>
<feature type="domain" description="UDP N-acetylglucosamine O-acyltransferase C-terminal" evidence="8">
    <location>
        <begin position="173"/>
        <end position="254"/>
    </location>
</feature>
<dbReference type="STRING" id="1640674.SAMN05216323_103323"/>
<dbReference type="PANTHER" id="PTHR43480">
    <property type="entry name" value="ACYL-[ACYL-CARRIER-PROTEIN]--UDP-N-ACETYLGLUCOSAMINE O-ACYLTRANSFERASE"/>
    <property type="match status" value="1"/>
</dbReference>
<evidence type="ECO:0000256" key="3">
    <source>
        <dbReference type="ARBA" id="ARBA00022556"/>
    </source>
</evidence>
<keyword evidence="2" id="KW-0444">Lipid biosynthesis</keyword>
<dbReference type="PIRSF" id="PIRSF000456">
    <property type="entry name" value="UDP-GlcNAc_acltr"/>
    <property type="match status" value="1"/>
</dbReference>
<dbReference type="Pfam" id="PF13720">
    <property type="entry name" value="Acetyltransf_11"/>
    <property type="match status" value="1"/>
</dbReference>
<dbReference type="GO" id="GO:0016020">
    <property type="term" value="C:membrane"/>
    <property type="evidence" value="ECO:0007669"/>
    <property type="project" value="GOC"/>
</dbReference>
<keyword evidence="1" id="KW-0963">Cytoplasm</keyword>
<dbReference type="Gene3D" id="1.20.1180.10">
    <property type="entry name" value="Udp N-acetylglucosamine O-acyltransferase, C-terminal domain"/>
    <property type="match status" value="1"/>
</dbReference>
<gene>
    <name evidence="9" type="ORF">SAMN05216323_103323</name>
</gene>
<dbReference type="GO" id="GO:0009245">
    <property type="term" value="P:lipid A biosynthetic process"/>
    <property type="evidence" value="ECO:0007669"/>
    <property type="project" value="UniProtKB-KW"/>
</dbReference>
<organism evidence="9 10">
    <name type="scientific">Williamwhitmania taraxaci</name>
    <dbReference type="NCBI Taxonomy" id="1640674"/>
    <lineage>
        <taxon>Bacteria</taxon>
        <taxon>Pseudomonadati</taxon>
        <taxon>Bacteroidota</taxon>
        <taxon>Bacteroidia</taxon>
        <taxon>Bacteroidales</taxon>
        <taxon>Williamwhitmaniaceae</taxon>
        <taxon>Williamwhitmania</taxon>
    </lineage>
</organism>
<evidence type="ECO:0000256" key="5">
    <source>
        <dbReference type="ARBA" id="ARBA00022737"/>
    </source>
</evidence>
<accession>A0A1G6LY80</accession>
<dbReference type="Gene3D" id="2.160.10.10">
    <property type="entry name" value="Hexapeptide repeat proteins"/>
    <property type="match status" value="1"/>
</dbReference>
<evidence type="ECO:0000313" key="9">
    <source>
        <dbReference type="EMBL" id="SDC48067.1"/>
    </source>
</evidence>
<keyword evidence="4 9" id="KW-0808">Transferase</keyword>
<dbReference type="OrthoDB" id="9807278at2"/>
<dbReference type="InterPro" id="IPR011004">
    <property type="entry name" value="Trimer_LpxA-like_sf"/>
</dbReference>
<dbReference type="PANTHER" id="PTHR43480:SF1">
    <property type="entry name" value="ACYL-[ACYL-CARRIER-PROTEIN]--UDP-N-ACETYLGLUCOSAMINE O-ACYLTRANSFERASE, MITOCHONDRIAL-RELATED"/>
    <property type="match status" value="1"/>
</dbReference>
<dbReference type="Proteomes" id="UP000199452">
    <property type="component" value="Unassembled WGS sequence"/>
</dbReference>
<keyword evidence="7 9" id="KW-0012">Acyltransferase</keyword>
<evidence type="ECO:0000256" key="4">
    <source>
        <dbReference type="ARBA" id="ARBA00022679"/>
    </source>
</evidence>
<sequence>MNQPLAYIHPEAKIGANVVVEPFAYISKNVEIGEGTWIGPNTTILDNVKIGKNCKIFPGAVIGAIPQDLKFKGEESFVEIGDNTTIRECVTVNRGTAARVKTIVGNNCLLMAYVHVAHDSIVGNNVILGNGTQLAGEVEIDDFAILSAHVLVHQFVRIGSHVMVSGGALVRKDIPPYVKAGKEPLCYVGLNTIGLRRRGFNPEQVAEIHEIFRTIYQKGLNVSQGIEWIENNIPSNPDRDYIVNFIKGSKRGIIRSGLKTGSSVAEEDD</sequence>
<dbReference type="NCBIfam" id="TIGR01852">
    <property type="entry name" value="lipid_A_lpxA"/>
    <property type="match status" value="1"/>
</dbReference>
<dbReference type="PROSITE" id="PS00101">
    <property type="entry name" value="HEXAPEP_TRANSFERASES"/>
    <property type="match status" value="1"/>
</dbReference>
<dbReference type="GO" id="GO:0008780">
    <property type="term" value="F:acyl-[acyl-carrier-protein]-UDP-N-acetylglucosamine O-acyltransferase activity"/>
    <property type="evidence" value="ECO:0007669"/>
    <property type="project" value="InterPro"/>
</dbReference>
<keyword evidence="6" id="KW-0443">Lipid metabolism</keyword>
<name>A0A1G6LY80_9BACT</name>
<keyword evidence="3" id="KW-0441">Lipid A biosynthesis</keyword>
<dbReference type="RefSeq" id="WP_092438458.1">
    <property type="nucleotide sequence ID" value="NZ_FMYP01000033.1"/>
</dbReference>
<evidence type="ECO:0000313" key="10">
    <source>
        <dbReference type="Proteomes" id="UP000199452"/>
    </source>
</evidence>
<evidence type="ECO:0000256" key="6">
    <source>
        <dbReference type="ARBA" id="ARBA00023098"/>
    </source>
</evidence>
<dbReference type="EMBL" id="FMYP01000033">
    <property type="protein sequence ID" value="SDC48067.1"/>
    <property type="molecule type" value="Genomic_DNA"/>
</dbReference>
<dbReference type="AlphaFoldDB" id="A0A1G6LY80"/>
<dbReference type="NCBIfam" id="NF003657">
    <property type="entry name" value="PRK05289.1"/>
    <property type="match status" value="1"/>
</dbReference>
<dbReference type="InterPro" id="IPR001451">
    <property type="entry name" value="Hexapep"/>
</dbReference>
<reference evidence="9 10" key="1">
    <citation type="submission" date="2016-09" db="EMBL/GenBank/DDBJ databases">
        <authorList>
            <person name="Capua I."/>
            <person name="De Benedictis P."/>
            <person name="Joannis T."/>
            <person name="Lombin L.H."/>
            <person name="Cattoli G."/>
        </authorList>
    </citation>
    <scope>NUCLEOTIDE SEQUENCE [LARGE SCALE GENOMIC DNA]</scope>
    <source>
        <strain evidence="9 10">A7P-90m</strain>
    </source>
</reference>